<dbReference type="AlphaFoldDB" id="U9U2I8"/>
<dbReference type="EMBL" id="KI287658">
    <property type="protein sequence ID" value="ESA09856.1"/>
    <property type="molecule type" value="Genomic_DNA"/>
</dbReference>
<dbReference type="HOGENOM" id="CLU_1886842_0_0_1"/>
<protein>
    <submittedName>
        <fullName evidence="1">Uncharacterized protein</fullName>
    </submittedName>
</protein>
<name>U9U2I8_RHIID</name>
<reference evidence="1" key="1">
    <citation type="submission" date="2013-07" db="EMBL/GenBank/DDBJ databases">
        <title>The genome of an arbuscular mycorrhizal fungus provides insights into the evolution of the oldest plant symbiosis.</title>
        <authorList>
            <consortium name="DOE Joint Genome Institute"/>
            <person name="Tisserant E."/>
            <person name="Malbreil M."/>
            <person name="Kuo A."/>
            <person name="Kohler A."/>
            <person name="Symeonidi A."/>
            <person name="Balestrini R."/>
            <person name="Charron P."/>
            <person name="Duensing N."/>
            <person name="Frei-dit-Frey N."/>
            <person name="Gianinazzi-Pearson V."/>
            <person name="Gilbert B."/>
            <person name="Handa Y."/>
            <person name="Hijri M."/>
            <person name="Kaul R."/>
            <person name="Kawaguchi M."/>
            <person name="Krajinski F."/>
            <person name="Lammers P."/>
            <person name="Lapierre D."/>
            <person name="Masclaux F.G."/>
            <person name="Murat C."/>
            <person name="Morin E."/>
            <person name="Ndikumana S."/>
            <person name="Pagni M."/>
            <person name="Petitpierre D."/>
            <person name="Requena N."/>
            <person name="Rosikiewicz P."/>
            <person name="Riley R."/>
            <person name="Saito K."/>
            <person name="San Clemente H."/>
            <person name="Shapiro H."/>
            <person name="van Tuinen D."/>
            <person name="Becard G."/>
            <person name="Bonfante P."/>
            <person name="Paszkowski U."/>
            <person name="Shachar-Hill Y."/>
            <person name="Young J.P."/>
            <person name="Sanders I.R."/>
            <person name="Henrissat B."/>
            <person name="Rensing S.A."/>
            <person name="Grigoriev I.V."/>
            <person name="Corradi N."/>
            <person name="Roux C."/>
            <person name="Martin F."/>
        </authorList>
    </citation>
    <scope>NUCLEOTIDE SEQUENCE</scope>
    <source>
        <strain evidence="1">DAOM 197198</strain>
    </source>
</reference>
<gene>
    <name evidence="1" type="ORF">GLOINDRAFT_3388</name>
</gene>
<sequence>MTEIKQSIVKRVSLKVFGPGFQLGLLKGRLFGPGFRLGYKGDALPGPGFRLGLLKCERLLNWLRLMCVWINNHNNIAQQISDPVTKSYKKPNSIQNKIKQMEAMYNALTTSGMPAWTFGTPGFWLWAVIETSSRT</sequence>
<proteinExistence type="predicted"/>
<organism evidence="1">
    <name type="scientific">Rhizophagus irregularis (strain DAOM 181602 / DAOM 197198 / MUCL 43194)</name>
    <name type="common">Arbuscular mycorrhizal fungus</name>
    <name type="synonym">Glomus intraradices</name>
    <dbReference type="NCBI Taxonomy" id="747089"/>
    <lineage>
        <taxon>Eukaryota</taxon>
        <taxon>Fungi</taxon>
        <taxon>Fungi incertae sedis</taxon>
        <taxon>Mucoromycota</taxon>
        <taxon>Glomeromycotina</taxon>
        <taxon>Glomeromycetes</taxon>
        <taxon>Glomerales</taxon>
        <taxon>Glomeraceae</taxon>
        <taxon>Rhizophagus</taxon>
    </lineage>
</organism>
<evidence type="ECO:0000313" key="1">
    <source>
        <dbReference type="EMBL" id="ESA09856.1"/>
    </source>
</evidence>
<accession>U9U2I8</accession>